<dbReference type="InterPro" id="IPR001478">
    <property type="entry name" value="PDZ"/>
</dbReference>
<keyword evidence="8" id="KW-1185">Reference proteome</keyword>
<dbReference type="PRINTS" id="PR00834">
    <property type="entry name" value="PROTEASES2C"/>
</dbReference>
<keyword evidence="4 7" id="KW-0378">Hydrolase</keyword>
<evidence type="ECO:0000256" key="5">
    <source>
        <dbReference type="ARBA" id="ARBA00022825"/>
    </source>
</evidence>
<keyword evidence="1" id="KW-0645">Protease</keyword>
<evidence type="ECO:0000256" key="1">
    <source>
        <dbReference type="ARBA" id="ARBA00022670"/>
    </source>
</evidence>
<keyword evidence="3" id="KW-0677">Repeat</keyword>
<evidence type="ECO:0000313" key="7">
    <source>
        <dbReference type="EMBL" id="MDF2095455.1"/>
    </source>
</evidence>
<dbReference type="InterPro" id="IPR051201">
    <property type="entry name" value="Chloro_Bact_Ser_Proteases"/>
</dbReference>
<evidence type="ECO:0000313" key="8">
    <source>
        <dbReference type="Proteomes" id="UP001215503"/>
    </source>
</evidence>
<dbReference type="Gene3D" id="2.40.10.120">
    <property type="match status" value="1"/>
</dbReference>
<gene>
    <name evidence="7" type="ORF">P2G67_05660</name>
</gene>
<dbReference type="InterPro" id="IPR009003">
    <property type="entry name" value="Peptidase_S1_PA"/>
</dbReference>
<accession>A0ABT5YKZ7</accession>
<reference evidence="7 8" key="1">
    <citation type="submission" date="2023-03" db="EMBL/GenBank/DDBJ databases">
        <title>Fodinicurvata sp. CAU 1616 isolated from sea sendiment.</title>
        <authorList>
            <person name="Kim W."/>
        </authorList>
    </citation>
    <scope>NUCLEOTIDE SEQUENCE [LARGE SCALE GENOMIC DNA]</scope>
    <source>
        <strain evidence="7 8">CAU 1616</strain>
    </source>
</reference>
<keyword evidence="2" id="KW-0732">Signal</keyword>
<dbReference type="CDD" id="cd10839">
    <property type="entry name" value="cpPDZ1_DegP-like"/>
    <property type="match status" value="1"/>
</dbReference>
<dbReference type="Pfam" id="PF13180">
    <property type="entry name" value="PDZ_2"/>
    <property type="match status" value="1"/>
</dbReference>
<evidence type="ECO:0000259" key="6">
    <source>
        <dbReference type="PROSITE" id="PS50106"/>
    </source>
</evidence>
<dbReference type="InterPro" id="IPR036034">
    <property type="entry name" value="PDZ_sf"/>
</dbReference>
<comment type="caution">
    <text evidence="7">The sequence shown here is derived from an EMBL/GenBank/DDBJ whole genome shotgun (WGS) entry which is preliminary data.</text>
</comment>
<dbReference type="InterPro" id="IPR001940">
    <property type="entry name" value="Peptidase_S1C"/>
</dbReference>
<dbReference type="GO" id="GO:0016787">
    <property type="term" value="F:hydrolase activity"/>
    <property type="evidence" value="ECO:0007669"/>
    <property type="project" value="UniProtKB-KW"/>
</dbReference>
<dbReference type="SUPFAM" id="SSF50156">
    <property type="entry name" value="PDZ domain-like"/>
    <property type="match status" value="1"/>
</dbReference>
<feature type="domain" description="PDZ" evidence="6">
    <location>
        <begin position="241"/>
        <end position="332"/>
    </location>
</feature>
<evidence type="ECO:0000256" key="2">
    <source>
        <dbReference type="ARBA" id="ARBA00022729"/>
    </source>
</evidence>
<dbReference type="Proteomes" id="UP001215503">
    <property type="component" value="Unassembled WGS sequence"/>
</dbReference>
<keyword evidence="5" id="KW-0720">Serine protease</keyword>
<dbReference type="SMART" id="SM00228">
    <property type="entry name" value="PDZ"/>
    <property type="match status" value="1"/>
</dbReference>
<dbReference type="PANTHER" id="PTHR43343">
    <property type="entry name" value="PEPTIDASE S12"/>
    <property type="match status" value="1"/>
</dbReference>
<dbReference type="SUPFAM" id="SSF50494">
    <property type="entry name" value="Trypsin-like serine proteases"/>
    <property type="match status" value="1"/>
</dbReference>
<name>A0ABT5YKZ7_9PROT</name>
<evidence type="ECO:0000256" key="4">
    <source>
        <dbReference type="ARBA" id="ARBA00022801"/>
    </source>
</evidence>
<organism evidence="7 8">
    <name type="scientific">Aquibaculum arenosum</name>
    <dbReference type="NCBI Taxonomy" id="3032591"/>
    <lineage>
        <taxon>Bacteria</taxon>
        <taxon>Pseudomonadati</taxon>
        <taxon>Pseudomonadota</taxon>
        <taxon>Alphaproteobacteria</taxon>
        <taxon>Rhodospirillales</taxon>
        <taxon>Rhodovibrionaceae</taxon>
        <taxon>Aquibaculum</taxon>
    </lineage>
</organism>
<evidence type="ECO:0000256" key="3">
    <source>
        <dbReference type="ARBA" id="ARBA00022737"/>
    </source>
</evidence>
<dbReference type="EC" id="3.4.21.107" evidence="7"/>
<dbReference type="NCBIfam" id="TIGR02037">
    <property type="entry name" value="degP_htrA_DO"/>
    <property type="match status" value="1"/>
</dbReference>
<dbReference type="PANTHER" id="PTHR43343:SF3">
    <property type="entry name" value="PROTEASE DO-LIKE 8, CHLOROPLASTIC"/>
    <property type="match status" value="1"/>
</dbReference>
<dbReference type="InterPro" id="IPR011782">
    <property type="entry name" value="Pept_S1C_Do"/>
</dbReference>
<dbReference type="PROSITE" id="PS50106">
    <property type="entry name" value="PDZ"/>
    <property type="match status" value="1"/>
</dbReference>
<proteinExistence type="predicted"/>
<dbReference type="EMBL" id="JARHUD010000003">
    <property type="protein sequence ID" value="MDF2095455.1"/>
    <property type="molecule type" value="Genomic_DNA"/>
</dbReference>
<protein>
    <submittedName>
        <fullName evidence="7">Do family serine endopeptidase</fullName>
        <ecNumber evidence="7">3.4.21.107</ecNumber>
    </submittedName>
</protein>
<dbReference type="Pfam" id="PF13365">
    <property type="entry name" value="Trypsin_2"/>
    <property type="match status" value="1"/>
</dbReference>
<dbReference type="Gene3D" id="2.30.42.10">
    <property type="match status" value="1"/>
</dbReference>
<sequence>MPLLAPTAEAFDLDRERGVLTVAPQLSRVTPAVVNISVRQQVPVHQNPLLQDPFFRRFFGLPEWQAPQQRQALSAGSGVIVDAGRGLVMTNTHVIEHADQIIVSLVDGRQEPAEVVGVDSATDIALLRIRGDNLQAAPMGDSDRLEVGDLVFAIGNPFGLGQTVTSGIISALGRTGINRGGYEDFIQTDASINPGNSGGALVNSRGELIGINTAILSRSGGNIGIGFAVPSNLARGVMEQLMAHGRVERGRIGVSIQDLTPDLAQAFELPGVDGALVTAVETGSPAAQAGLQRGDLIIAVEGEAVRNSTALRNRIGLVRVGERVRITILRDGRQHQLQLRVAAL</sequence>